<dbReference type="AlphaFoldDB" id="A0A8K0R933"/>
<sequence>MDFLNRFRNLARRVGLTGAARDEQATEQTARDWAIVDKFAETVAENSNSSKDDVWKALYTGNPHASLLRNNSSPKFESRQEDMPDFDENFMNWITSHPRDFVTMIACLASAPTAIAITPALLSVLGFAPVDIVTIVCSHCEAPASFEPIVAESAFAILASACIRGVGLPVVQAMAASEAIQGICVPAAASFLASMRGDVCGRDDEK</sequence>
<gene>
    <name evidence="1" type="ORF">FB567DRAFT_546703</name>
</gene>
<dbReference type="OrthoDB" id="3686831at2759"/>
<keyword evidence="2" id="KW-1185">Reference proteome</keyword>
<accession>A0A8K0R933</accession>
<protein>
    <submittedName>
        <fullName evidence="1">Uncharacterized protein</fullName>
    </submittedName>
</protein>
<proteinExistence type="predicted"/>
<dbReference type="Proteomes" id="UP000813461">
    <property type="component" value="Unassembled WGS sequence"/>
</dbReference>
<comment type="caution">
    <text evidence="1">The sequence shown here is derived from an EMBL/GenBank/DDBJ whole genome shotgun (WGS) entry which is preliminary data.</text>
</comment>
<dbReference type="EMBL" id="JAGMVJ010000005">
    <property type="protein sequence ID" value="KAH7090514.1"/>
    <property type="molecule type" value="Genomic_DNA"/>
</dbReference>
<name>A0A8K0R933_9PLEO</name>
<organism evidence="1 2">
    <name type="scientific">Paraphoma chrysanthemicola</name>
    <dbReference type="NCBI Taxonomy" id="798071"/>
    <lineage>
        <taxon>Eukaryota</taxon>
        <taxon>Fungi</taxon>
        <taxon>Dikarya</taxon>
        <taxon>Ascomycota</taxon>
        <taxon>Pezizomycotina</taxon>
        <taxon>Dothideomycetes</taxon>
        <taxon>Pleosporomycetidae</taxon>
        <taxon>Pleosporales</taxon>
        <taxon>Pleosporineae</taxon>
        <taxon>Phaeosphaeriaceae</taxon>
        <taxon>Paraphoma</taxon>
    </lineage>
</organism>
<evidence type="ECO:0000313" key="1">
    <source>
        <dbReference type="EMBL" id="KAH7090514.1"/>
    </source>
</evidence>
<evidence type="ECO:0000313" key="2">
    <source>
        <dbReference type="Proteomes" id="UP000813461"/>
    </source>
</evidence>
<reference evidence="1" key="1">
    <citation type="journal article" date="2021" name="Nat. Commun.">
        <title>Genetic determinants of endophytism in the Arabidopsis root mycobiome.</title>
        <authorList>
            <person name="Mesny F."/>
            <person name="Miyauchi S."/>
            <person name="Thiergart T."/>
            <person name="Pickel B."/>
            <person name="Atanasova L."/>
            <person name="Karlsson M."/>
            <person name="Huettel B."/>
            <person name="Barry K.W."/>
            <person name="Haridas S."/>
            <person name="Chen C."/>
            <person name="Bauer D."/>
            <person name="Andreopoulos W."/>
            <person name="Pangilinan J."/>
            <person name="LaButti K."/>
            <person name="Riley R."/>
            <person name="Lipzen A."/>
            <person name="Clum A."/>
            <person name="Drula E."/>
            <person name="Henrissat B."/>
            <person name="Kohler A."/>
            <person name="Grigoriev I.V."/>
            <person name="Martin F.M."/>
            <person name="Hacquard S."/>
        </authorList>
    </citation>
    <scope>NUCLEOTIDE SEQUENCE</scope>
    <source>
        <strain evidence="1">MPI-SDFR-AT-0120</strain>
    </source>
</reference>